<evidence type="ECO:0000256" key="1">
    <source>
        <dbReference type="ARBA" id="ARBA00022741"/>
    </source>
</evidence>
<keyword evidence="2 3" id="KW-0067">ATP-binding</keyword>
<dbReference type="PROSITE" id="PS00108">
    <property type="entry name" value="PROTEIN_KINASE_ST"/>
    <property type="match status" value="1"/>
</dbReference>
<feature type="compositionally biased region" description="Polar residues" evidence="4">
    <location>
        <begin position="583"/>
        <end position="592"/>
    </location>
</feature>
<dbReference type="InterPro" id="IPR017441">
    <property type="entry name" value="Protein_kinase_ATP_BS"/>
</dbReference>
<proteinExistence type="predicted"/>
<dbReference type="PANTHER" id="PTHR24348">
    <property type="entry name" value="SERINE/THREONINE-PROTEIN KINASE UNC-51-RELATED"/>
    <property type="match status" value="1"/>
</dbReference>
<dbReference type="PROSITE" id="PS00107">
    <property type="entry name" value="PROTEIN_KINASE_ATP"/>
    <property type="match status" value="1"/>
</dbReference>
<feature type="compositionally biased region" description="Basic residues" evidence="4">
    <location>
        <begin position="547"/>
        <end position="560"/>
    </location>
</feature>
<feature type="domain" description="Protein kinase" evidence="5">
    <location>
        <begin position="22"/>
        <end position="347"/>
    </location>
</feature>
<dbReference type="GO" id="GO:0010506">
    <property type="term" value="P:regulation of autophagy"/>
    <property type="evidence" value="ECO:0007669"/>
    <property type="project" value="InterPro"/>
</dbReference>
<dbReference type="eggNOG" id="KOG0583">
    <property type="taxonomic scope" value="Eukaryota"/>
</dbReference>
<dbReference type="InterPro" id="IPR008271">
    <property type="entry name" value="Ser/Thr_kinase_AS"/>
</dbReference>
<evidence type="ECO:0000256" key="4">
    <source>
        <dbReference type="SAM" id="MobiDB-lite"/>
    </source>
</evidence>
<name>A0A177WGH1_BATDL</name>
<dbReference type="GO" id="GO:0005524">
    <property type="term" value="F:ATP binding"/>
    <property type="evidence" value="ECO:0007669"/>
    <property type="project" value="UniProtKB-UniRule"/>
</dbReference>
<feature type="region of interest" description="Disordered" evidence="4">
    <location>
        <begin position="547"/>
        <end position="597"/>
    </location>
</feature>
<reference evidence="6 7" key="2">
    <citation type="submission" date="2016-05" db="EMBL/GenBank/DDBJ databases">
        <title>Lineage-specific infection strategies underlie the spectrum of fungal disease in amphibians.</title>
        <authorList>
            <person name="Cuomo C.A."/>
            <person name="Farrer R.A."/>
            <person name="James T."/>
            <person name="Longcore J."/>
            <person name="Birren B."/>
        </authorList>
    </citation>
    <scope>NUCLEOTIDE SEQUENCE [LARGE SCALE GENOMIC DNA]</scope>
    <source>
        <strain evidence="6 7">JEL423</strain>
    </source>
</reference>
<reference evidence="6 7" key="1">
    <citation type="submission" date="2006-10" db="EMBL/GenBank/DDBJ databases">
        <title>The Genome Sequence of Batrachochytrium dendrobatidis JEL423.</title>
        <authorList>
            <consortium name="The Broad Institute Genome Sequencing Platform"/>
            <person name="Birren B."/>
            <person name="Lander E."/>
            <person name="Galagan J."/>
            <person name="Cuomo C."/>
            <person name="Devon K."/>
            <person name="Jaffe D."/>
            <person name="Butler J."/>
            <person name="Alvarez P."/>
            <person name="Gnerre S."/>
            <person name="Grabherr M."/>
            <person name="Kleber M."/>
            <person name="Mauceli E."/>
            <person name="Brockman W."/>
            <person name="Young S."/>
            <person name="LaButti K."/>
            <person name="Sykes S."/>
            <person name="DeCaprio D."/>
            <person name="Crawford M."/>
            <person name="Koehrsen M."/>
            <person name="Engels R."/>
            <person name="Montgomery P."/>
            <person name="Pearson M."/>
            <person name="Howarth C."/>
            <person name="Larson L."/>
            <person name="White J."/>
            <person name="O'Leary S."/>
            <person name="Kodira C."/>
            <person name="Zeng Q."/>
            <person name="Yandava C."/>
            <person name="Alvarado L."/>
            <person name="Longcore J."/>
            <person name="James T."/>
        </authorList>
    </citation>
    <scope>NUCLEOTIDE SEQUENCE [LARGE SCALE GENOMIC DNA]</scope>
    <source>
        <strain evidence="6 7">JEL423</strain>
    </source>
</reference>
<keyword evidence="1 3" id="KW-0547">Nucleotide-binding</keyword>
<evidence type="ECO:0000313" key="7">
    <source>
        <dbReference type="Proteomes" id="UP000077115"/>
    </source>
</evidence>
<feature type="binding site" evidence="3">
    <location>
        <position position="51"/>
    </location>
    <ligand>
        <name>ATP</name>
        <dbReference type="ChEBI" id="CHEBI:30616"/>
    </ligand>
</feature>
<dbReference type="AlphaFoldDB" id="A0A177WGH1"/>
<dbReference type="SUPFAM" id="SSF56112">
    <property type="entry name" value="Protein kinase-like (PK-like)"/>
    <property type="match status" value="1"/>
</dbReference>
<feature type="compositionally biased region" description="Polar residues" evidence="4">
    <location>
        <begin position="939"/>
        <end position="952"/>
    </location>
</feature>
<dbReference type="Proteomes" id="UP000077115">
    <property type="component" value="Unassembled WGS sequence"/>
</dbReference>
<accession>A0A177WGH1</accession>
<dbReference type="OrthoDB" id="541276at2759"/>
<dbReference type="InterPro" id="IPR045269">
    <property type="entry name" value="Atg1-like"/>
</dbReference>
<dbReference type="STRING" id="403673.A0A177WGH1"/>
<dbReference type="VEuPathDB" id="FungiDB:BDEG_22385"/>
<evidence type="ECO:0000256" key="2">
    <source>
        <dbReference type="ARBA" id="ARBA00022840"/>
    </source>
</evidence>
<dbReference type="EMBL" id="DS022301">
    <property type="protein sequence ID" value="OAJ38461.1"/>
    <property type="molecule type" value="Genomic_DNA"/>
</dbReference>
<dbReference type="GO" id="GO:0004674">
    <property type="term" value="F:protein serine/threonine kinase activity"/>
    <property type="evidence" value="ECO:0007669"/>
    <property type="project" value="InterPro"/>
</dbReference>
<dbReference type="Gene3D" id="3.30.200.20">
    <property type="entry name" value="Phosphorylase Kinase, domain 1"/>
    <property type="match status" value="1"/>
</dbReference>
<protein>
    <recommendedName>
        <fullName evidence="5">Protein kinase domain-containing protein</fullName>
    </recommendedName>
</protein>
<gene>
    <name evidence="6" type="ORF">BDEG_22385</name>
</gene>
<dbReference type="GO" id="GO:0005737">
    <property type="term" value="C:cytoplasm"/>
    <property type="evidence" value="ECO:0007669"/>
    <property type="project" value="TreeGrafter"/>
</dbReference>
<evidence type="ECO:0000313" key="6">
    <source>
        <dbReference type="EMBL" id="OAJ38461.1"/>
    </source>
</evidence>
<dbReference type="Pfam" id="PF00069">
    <property type="entry name" value="Pkinase"/>
    <property type="match status" value="1"/>
</dbReference>
<dbReference type="SMART" id="SM00220">
    <property type="entry name" value="S_TKc"/>
    <property type="match status" value="1"/>
</dbReference>
<feature type="compositionally biased region" description="Low complexity" evidence="4">
    <location>
        <begin position="561"/>
        <end position="570"/>
    </location>
</feature>
<organism evidence="6 7">
    <name type="scientific">Batrachochytrium dendrobatidis (strain JEL423)</name>
    <dbReference type="NCBI Taxonomy" id="403673"/>
    <lineage>
        <taxon>Eukaryota</taxon>
        <taxon>Fungi</taxon>
        <taxon>Fungi incertae sedis</taxon>
        <taxon>Chytridiomycota</taxon>
        <taxon>Chytridiomycota incertae sedis</taxon>
        <taxon>Chytridiomycetes</taxon>
        <taxon>Rhizophydiales</taxon>
        <taxon>Rhizophydiales incertae sedis</taxon>
        <taxon>Batrachochytrium</taxon>
    </lineage>
</organism>
<evidence type="ECO:0000259" key="5">
    <source>
        <dbReference type="PROSITE" id="PS50011"/>
    </source>
</evidence>
<feature type="region of interest" description="Disordered" evidence="4">
    <location>
        <begin position="928"/>
        <end position="961"/>
    </location>
</feature>
<dbReference type="InterPro" id="IPR011009">
    <property type="entry name" value="Kinase-like_dom_sf"/>
</dbReference>
<dbReference type="PROSITE" id="PS50011">
    <property type="entry name" value="PROTEIN_KINASE_DOM"/>
    <property type="match status" value="1"/>
</dbReference>
<evidence type="ECO:0000256" key="3">
    <source>
        <dbReference type="PROSITE-ProRule" id="PRU10141"/>
    </source>
</evidence>
<feature type="compositionally biased region" description="Low complexity" evidence="4">
    <location>
        <begin position="816"/>
        <end position="834"/>
    </location>
</feature>
<feature type="region of interest" description="Disordered" evidence="4">
    <location>
        <begin position="809"/>
        <end position="834"/>
    </location>
</feature>
<sequence length="1145" mass="123431">MTLIDPLNPKAQLGSVIDEGRIKLMSILGEGSFAVVFLGKDLQTQTSYAVKCLYKTGLTDHQLSLQLREASQLQTLADHPNIVKLYKTIQTRDCLFLVLERCRTDLFDAIMRHDGFAEPTARRLFAQLADAVAMSHSKRIYHRDLKPENVLVTYPGDIYAEQDLIVKLTDFGLATTDAVSTEFGCGSVRYMAPECLAGDAEWRRNAPAHIIKSLAAPVAYSPPANDVWSLGIILINLLTGKNPWVEPSAKDKHYQAHILSPARLASASNTSTETTALSTTDYTRADWLQIRRQQQTNERPTRPDSFQLQFRFSDQLCVVLRRIFDLDPFRRPSVAELKALIDAVPNLMQPKDAKMTSKQSEPIPAILPPTPQTSFIQPQPQIYTKPQPNGHILNTISPAVPHPLSATNAAATTVQPGAAGTPQLIISPTPVPAAVSKPAVSRAIPTHASTLTVPVAQTQPKSAPSRPEFFPNSRFHYTGENTGNNNYQYNYNNQHRRYNAPSQHSATNGIFYSAASPVPIATPPSVTAAAAASAANAAENAKNRTHYPMHTHGRQHRHRPQSQQQLPPSSASRWWRRMPDQPARQSVISSNDGIDATMKPASIASDQMDSSTVASIITQPFSDMDMGNPSAILSHHQSMESIDSTANSSYCCSTDGGSAHVSDGTPCSTHQQQGTPVNTSELWLDESQDLVFDLEPSSYSNASPISNPSGVQTATSSAASSLSNHITLNTAAMPTTAFLSTQANSSPLLAGFGAFSPPSLALPSNASINRLMESTGNMPQQGLVNTMPSATAPVLGSFARGISKKAARRRPGALITTSSGSSAGQGSTASSAHSGHLLSSASTIGAYSASSTISAGLSTVQPASRYPHHIYLSTIAPIAEKQQDEANCNNYSAEHLSTMMDCDDTAVTSDVDTNMLVNHSSCNASTGYRSVEHSPTPPFSYSSQSNPNSPLFKNSDLMGSRNLMDTNSAPSTPGAASATASLIKIQNQSRSKRKRRVSPAEFQCFPVEHQLDNLSHSHENMSTSQNKQFLAQLQQYTSAHPRCSTTTLPFLTPPSDFSSFLDLDRPKNDALSDEFTNNAIQSSAGLSGSNILQASATASLTKPDILHNAFYGLRSILYEMSDTDQSLPTLEQTLPGFDTPATSQT</sequence>
<dbReference type="Gene3D" id="1.10.510.10">
    <property type="entry name" value="Transferase(Phosphotransferase) domain 1"/>
    <property type="match status" value="1"/>
</dbReference>
<dbReference type="InterPro" id="IPR000719">
    <property type="entry name" value="Prot_kinase_dom"/>
</dbReference>